<feature type="domain" description="TonB-dependent receptor plug" evidence="2">
    <location>
        <begin position="137"/>
        <end position="244"/>
    </location>
</feature>
<keyword evidence="1" id="KW-0472">Membrane</keyword>
<dbReference type="Pfam" id="PF07715">
    <property type="entry name" value="Plug"/>
    <property type="match status" value="1"/>
</dbReference>
<comment type="subcellular location">
    <subcellularLocation>
        <location evidence="1">Cell outer membrane</location>
        <topology evidence="1">Multi-pass membrane protein</topology>
    </subcellularLocation>
</comment>
<keyword evidence="1" id="KW-0812">Transmembrane</keyword>
<comment type="caution">
    <text evidence="3">The sequence shown here is derived from an EMBL/GenBank/DDBJ whole genome shotgun (WGS) entry which is preliminary data.</text>
</comment>
<reference evidence="3 4" key="1">
    <citation type="submission" date="2022-03" db="EMBL/GenBank/DDBJ databases">
        <title>Parabacteroides sp. nov. isolated from swine feces.</title>
        <authorList>
            <person name="Bak J.E."/>
        </authorList>
    </citation>
    <scope>NUCLEOTIDE SEQUENCE [LARGE SCALE GENOMIC DNA]</scope>
    <source>
        <strain evidence="3 4">AGMB00274</strain>
    </source>
</reference>
<dbReference type="InterPro" id="IPR023996">
    <property type="entry name" value="TonB-dep_OMP_SusC/RagA"/>
</dbReference>
<evidence type="ECO:0000313" key="4">
    <source>
        <dbReference type="Proteomes" id="UP001165444"/>
    </source>
</evidence>
<keyword evidence="3" id="KW-0675">Receptor</keyword>
<proteinExistence type="inferred from homology"/>
<organism evidence="3 4">
    <name type="scientific">Parabacteroides faecalis</name>
    <dbReference type="NCBI Taxonomy" id="2924040"/>
    <lineage>
        <taxon>Bacteria</taxon>
        <taxon>Pseudomonadati</taxon>
        <taxon>Bacteroidota</taxon>
        <taxon>Bacteroidia</taxon>
        <taxon>Bacteroidales</taxon>
        <taxon>Tannerellaceae</taxon>
        <taxon>Parabacteroides</taxon>
    </lineage>
</organism>
<comment type="similarity">
    <text evidence="1">Belongs to the TonB-dependent receptor family.</text>
</comment>
<dbReference type="Gene3D" id="2.60.40.1120">
    <property type="entry name" value="Carboxypeptidase-like, regulatory domain"/>
    <property type="match status" value="1"/>
</dbReference>
<dbReference type="InterPro" id="IPR023997">
    <property type="entry name" value="TonB-dep_OMP_SusC/RagA_CS"/>
</dbReference>
<dbReference type="SUPFAM" id="SSF49464">
    <property type="entry name" value="Carboxypeptidase regulatory domain-like"/>
    <property type="match status" value="1"/>
</dbReference>
<name>A0ABT0BX22_9BACT</name>
<dbReference type="PROSITE" id="PS52016">
    <property type="entry name" value="TONB_DEPENDENT_REC_3"/>
    <property type="match status" value="1"/>
</dbReference>
<dbReference type="EMBL" id="JAKZMM010000002">
    <property type="protein sequence ID" value="MCJ2379225.1"/>
    <property type="molecule type" value="Genomic_DNA"/>
</dbReference>
<dbReference type="Proteomes" id="UP001165444">
    <property type="component" value="Unassembled WGS sequence"/>
</dbReference>
<dbReference type="RefSeq" id="WP_243323058.1">
    <property type="nucleotide sequence ID" value="NZ_JAKZMM010000002.1"/>
</dbReference>
<dbReference type="InterPro" id="IPR039426">
    <property type="entry name" value="TonB-dep_rcpt-like"/>
</dbReference>
<dbReference type="NCBIfam" id="TIGR04056">
    <property type="entry name" value="OMP_RagA_SusC"/>
    <property type="match status" value="1"/>
</dbReference>
<keyword evidence="1" id="KW-0813">Transport</keyword>
<keyword evidence="4" id="KW-1185">Reference proteome</keyword>
<evidence type="ECO:0000259" key="2">
    <source>
        <dbReference type="Pfam" id="PF07715"/>
    </source>
</evidence>
<dbReference type="InterPro" id="IPR037066">
    <property type="entry name" value="Plug_dom_sf"/>
</dbReference>
<keyword evidence="1" id="KW-1134">Transmembrane beta strand</keyword>
<dbReference type="Gene3D" id="2.170.130.10">
    <property type="entry name" value="TonB-dependent receptor, plug domain"/>
    <property type="match status" value="1"/>
</dbReference>
<keyword evidence="1" id="KW-0998">Cell outer membrane</keyword>
<gene>
    <name evidence="3" type="ORF">MUN53_01100</name>
</gene>
<dbReference type="Pfam" id="PF13715">
    <property type="entry name" value="CarbopepD_reg_2"/>
    <property type="match status" value="1"/>
</dbReference>
<dbReference type="NCBIfam" id="TIGR04057">
    <property type="entry name" value="SusC_RagA_signa"/>
    <property type="match status" value="1"/>
</dbReference>
<evidence type="ECO:0000256" key="1">
    <source>
        <dbReference type="PROSITE-ProRule" id="PRU01360"/>
    </source>
</evidence>
<dbReference type="InterPro" id="IPR008969">
    <property type="entry name" value="CarboxyPept-like_regulatory"/>
</dbReference>
<dbReference type="InterPro" id="IPR012910">
    <property type="entry name" value="Plug_dom"/>
</dbReference>
<accession>A0ABT0BX22</accession>
<sequence>MEKWVKCNSKFILLISSITIIPIEGYTINDVDDINVQATEIQQQLVSIQGTVVDSEGIPLIGVNIVEVGNDTNGTITDIDGNFVLEINPGASIRLSYIGYMSQTVKITKTKDISIMLREDTETLDEVIVVGYGSQKKVSVTGAISAVTTNDLKKTSTTRLDNALAGRITGLSSTQAGGGQPGVDGATMFLRGAATTNGQSPLILVDGVERSNISTIDMNEVESVSVLKDASATAVFGVRGANGVLMITTRKGEKGKPHLSASIDESWTSFSREPSRLHSWDYMALRNQALQNDGLPAEYTDAIIQKYRDPLFGLDPSSPDYAKQVKMRQYMYCDNDFYREYIKKYTPQTRINANVSGGTDFVTYFFNAGYIHQGGNLNTEPESQLGYDPSSWMNRWSFRSNLDFNLAKSLKAELKIGSYTEKVNMPAVDPGIYSSSNHMMTDLIYQALTITPISPGPTTISEFGVEDGALVDVDYLDRTSYEIMNRYGFYTQTRNNLNTQLALNWDLSSLITPGLSIKGMISYDTYSSTVLNGTKREISYYATVDYDNDVLTYTPHNTNATQLSLSRSYSSNYRINAQASLNYDRKFGRHAVTGMVLFQRDYWESESAEIPYNIVGLSGRATYSYDDRYLAEVNIGYNGSEQFAPTKRFGFFPAGSIGWVTSNEEFLKGNNYLTHMKLRFSVGKVGNDQIGGSRFLYQDNITLNGASNVGGLGSFSVNEGLLGNPNITWELATKYNAGVDLEFFKSLNMSVDYYRENRSQILISRQSIPDFQGVPSGNIPKANMGVVHNQGVDLEISYNKQVNSDFSFFVKGNFGFNKNKVIEFDEPQRTEDYVYRYRTEGFSLGQCWGYAIDWNSPGKGYFTSEEEIANYASYDFGTPRKGDFVYIDQNGDGVINDRDQVPIGYSSSIPGITYGFTVGAEYGGIDINVLFSGVGRYSMYYNGQGVFENVRNGTYYDWTWNAWTEERWQNGDEITYPALSTRTSTSHQANDFFIQNRSFLRLKNLEIGYTLPAHWLRSLGVSKFRVYVGGQNLFVWDALRSTHLDPEQSNPYGYPITKNINIGCNINF</sequence>
<dbReference type="SUPFAM" id="SSF56935">
    <property type="entry name" value="Porins"/>
    <property type="match status" value="1"/>
</dbReference>
<evidence type="ECO:0000313" key="3">
    <source>
        <dbReference type="EMBL" id="MCJ2379225.1"/>
    </source>
</evidence>
<protein>
    <submittedName>
        <fullName evidence="3">TonB-dependent receptor</fullName>
    </submittedName>
</protein>